<proteinExistence type="predicted"/>
<protein>
    <submittedName>
        <fullName evidence="2">SFRICE_012707</fullName>
    </submittedName>
</protein>
<evidence type="ECO:0000313" key="2">
    <source>
        <dbReference type="EMBL" id="SOQ47628.1"/>
    </source>
</evidence>
<organism evidence="2">
    <name type="scientific">Spodoptera frugiperda</name>
    <name type="common">Fall armyworm</name>
    <dbReference type="NCBI Taxonomy" id="7108"/>
    <lineage>
        <taxon>Eukaryota</taxon>
        <taxon>Metazoa</taxon>
        <taxon>Ecdysozoa</taxon>
        <taxon>Arthropoda</taxon>
        <taxon>Hexapoda</taxon>
        <taxon>Insecta</taxon>
        <taxon>Pterygota</taxon>
        <taxon>Neoptera</taxon>
        <taxon>Endopterygota</taxon>
        <taxon>Lepidoptera</taxon>
        <taxon>Glossata</taxon>
        <taxon>Ditrysia</taxon>
        <taxon>Noctuoidea</taxon>
        <taxon>Noctuidae</taxon>
        <taxon>Amphipyrinae</taxon>
        <taxon>Spodoptera</taxon>
    </lineage>
</organism>
<feature type="chain" id="PRO_5013735986" evidence="1">
    <location>
        <begin position="19"/>
        <end position="72"/>
    </location>
</feature>
<reference evidence="2" key="1">
    <citation type="submission" date="2016-07" db="EMBL/GenBank/DDBJ databases">
        <authorList>
            <person name="Bretaudeau A."/>
        </authorList>
    </citation>
    <scope>NUCLEOTIDE SEQUENCE</scope>
    <source>
        <strain evidence="2">Rice</strain>
        <tissue evidence="2">Whole body</tissue>
    </source>
</reference>
<feature type="signal peptide" evidence="1">
    <location>
        <begin position="1"/>
        <end position="18"/>
    </location>
</feature>
<evidence type="ECO:0000256" key="1">
    <source>
        <dbReference type="SAM" id="SignalP"/>
    </source>
</evidence>
<keyword evidence="1" id="KW-0732">Signal</keyword>
<dbReference type="EMBL" id="ODYU01006090">
    <property type="protein sequence ID" value="SOQ47628.1"/>
    <property type="molecule type" value="Genomic_DNA"/>
</dbReference>
<sequence>MFQKLFLILLLFVCTVLSRPNVAGPANVALPKKSNSLFAFSDDSPVWGNCPDGFQMDVNGVCREVWYEDYDN</sequence>
<dbReference type="AlphaFoldDB" id="A0A2H1W3L3"/>
<name>A0A2H1W3L3_SPOFR</name>
<gene>
    <name evidence="2" type="ORF">SFRICE_012707</name>
</gene>
<accession>A0A2H1W3L3</accession>